<reference evidence="3 4" key="2">
    <citation type="submission" date="2025-04" db="UniProtKB">
        <authorList>
            <consortium name="RefSeq"/>
        </authorList>
    </citation>
    <scope>IDENTIFICATION</scope>
    <source>
        <tissue evidence="3 4">Leaf</tissue>
    </source>
</reference>
<feature type="compositionally biased region" description="Polar residues" evidence="1">
    <location>
        <begin position="301"/>
        <end position="310"/>
    </location>
</feature>
<name>A0A6P5G8P6_ANACO</name>
<dbReference type="RefSeq" id="XP_020102176.1">
    <property type="nucleotide sequence ID" value="XM_020246587.1"/>
</dbReference>
<evidence type="ECO:0000256" key="1">
    <source>
        <dbReference type="SAM" id="MobiDB-lite"/>
    </source>
</evidence>
<proteinExistence type="predicted"/>
<dbReference type="RefSeq" id="XP_020102177.1">
    <property type="nucleotide sequence ID" value="XM_020246588.1"/>
</dbReference>
<dbReference type="OrthoDB" id="1894577at2759"/>
<keyword evidence="2" id="KW-1185">Reference proteome</keyword>
<reference evidence="2" key="1">
    <citation type="journal article" date="2015" name="Nat. Genet.">
        <title>The pineapple genome and the evolution of CAM photosynthesis.</title>
        <authorList>
            <person name="Ming R."/>
            <person name="VanBuren R."/>
            <person name="Wai C.M."/>
            <person name="Tang H."/>
            <person name="Schatz M.C."/>
            <person name="Bowers J.E."/>
            <person name="Lyons E."/>
            <person name="Wang M.L."/>
            <person name="Chen J."/>
            <person name="Biggers E."/>
            <person name="Zhang J."/>
            <person name="Huang L."/>
            <person name="Zhang L."/>
            <person name="Miao W."/>
            <person name="Zhang J."/>
            <person name="Ye Z."/>
            <person name="Miao C."/>
            <person name="Lin Z."/>
            <person name="Wang H."/>
            <person name="Zhou H."/>
            <person name="Yim W.C."/>
            <person name="Priest H.D."/>
            <person name="Zheng C."/>
            <person name="Woodhouse M."/>
            <person name="Edger P.P."/>
            <person name="Guyot R."/>
            <person name="Guo H.B."/>
            <person name="Guo H."/>
            <person name="Zheng G."/>
            <person name="Singh R."/>
            <person name="Sharma A."/>
            <person name="Min X."/>
            <person name="Zheng Y."/>
            <person name="Lee H."/>
            <person name="Gurtowski J."/>
            <person name="Sedlazeck F.J."/>
            <person name="Harkess A."/>
            <person name="McKain M.R."/>
            <person name="Liao Z."/>
            <person name="Fang J."/>
            <person name="Liu J."/>
            <person name="Zhang X."/>
            <person name="Zhang Q."/>
            <person name="Hu W."/>
            <person name="Qin Y."/>
            <person name="Wang K."/>
            <person name="Chen L.Y."/>
            <person name="Shirley N."/>
            <person name="Lin Y.R."/>
            <person name="Liu L.Y."/>
            <person name="Hernandez A.G."/>
            <person name="Wright C.L."/>
            <person name="Bulone V."/>
            <person name="Tuskan G.A."/>
            <person name="Heath K."/>
            <person name="Zee F."/>
            <person name="Moore P.H."/>
            <person name="Sunkar R."/>
            <person name="Leebens-Mack J.H."/>
            <person name="Mockler T."/>
            <person name="Bennetzen J.L."/>
            <person name="Freeling M."/>
            <person name="Sankoff D."/>
            <person name="Paterson A.H."/>
            <person name="Zhu X."/>
            <person name="Yang X."/>
            <person name="Smith J.A."/>
            <person name="Cushman J.C."/>
            <person name="Paull R.E."/>
            <person name="Yu Q."/>
        </authorList>
    </citation>
    <scope>NUCLEOTIDE SEQUENCE [LARGE SCALE GENOMIC DNA]</scope>
    <source>
        <strain evidence="2">cv. F153</strain>
    </source>
</reference>
<evidence type="ECO:0000313" key="4">
    <source>
        <dbReference type="RefSeq" id="XP_020102177.1"/>
    </source>
</evidence>
<dbReference type="AlphaFoldDB" id="A0A6P5G8P6"/>
<organism evidence="5">
    <name type="scientific">Ananas comosus</name>
    <name type="common">Pineapple</name>
    <name type="synonym">Ananas ananas</name>
    <dbReference type="NCBI Taxonomy" id="4615"/>
    <lineage>
        <taxon>Eukaryota</taxon>
        <taxon>Viridiplantae</taxon>
        <taxon>Streptophyta</taxon>
        <taxon>Embryophyta</taxon>
        <taxon>Tracheophyta</taxon>
        <taxon>Spermatophyta</taxon>
        <taxon>Magnoliopsida</taxon>
        <taxon>Liliopsida</taxon>
        <taxon>Poales</taxon>
        <taxon>Bromeliaceae</taxon>
        <taxon>Bromelioideae</taxon>
        <taxon>Ananas</taxon>
    </lineage>
</organism>
<dbReference type="Proteomes" id="UP000515123">
    <property type="component" value="Linkage group 13"/>
</dbReference>
<dbReference type="PANTHER" id="PTHR34962:SF3">
    <property type="entry name" value="ABC SUBFAMILY C PROTEIN"/>
    <property type="match status" value="1"/>
</dbReference>
<feature type="compositionally biased region" description="Basic and acidic residues" evidence="1">
    <location>
        <begin position="230"/>
        <end position="244"/>
    </location>
</feature>
<dbReference type="PANTHER" id="PTHR34962">
    <property type="entry name" value="EMBRYO DEFECTIVE 1703-RELATED"/>
    <property type="match status" value="1"/>
</dbReference>
<dbReference type="RefSeq" id="XP_020102178.1">
    <property type="nucleotide sequence ID" value="XM_020246589.1"/>
</dbReference>
<evidence type="ECO:0000313" key="5">
    <source>
        <dbReference type="RefSeq" id="XP_020102178.1"/>
    </source>
</evidence>
<accession>A0A6P5G8P6</accession>
<protein>
    <submittedName>
        <fullName evidence="3 4">Uncharacterized protein LOC109719775</fullName>
    </submittedName>
</protein>
<evidence type="ECO:0000313" key="2">
    <source>
        <dbReference type="Proteomes" id="UP000515123"/>
    </source>
</evidence>
<feature type="compositionally biased region" description="Basic and acidic residues" evidence="1">
    <location>
        <begin position="289"/>
        <end position="298"/>
    </location>
</feature>
<feature type="compositionally biased region" description="Polar residues" evidence="1">
    <location>
        <begin position="246"/>
        <end position="257"/>
    </location>
</feature>
<sequence length="479" mass="53098">MVMGSSSSPLLFFLSLPSSPQRSAIRGLHSSPLPSPKPLTKRRNHLRIKLPKTLETPPQNPPPLPLQTHQTPPQNSQLDEAREASAIAHLPVLGAEVEALEEAADPFPPAPAHRWLPNPVLDLGLRFALLLVVQTLAAVWFLGSGRGNGSLEKRREGLEQGRVEGHVGRVVGEVSEFERRLQLIRAMVKEVREKERRDLAAGKDGIRDEIGRGLARSKKSSSTNSMSLNGKRETGESNEKRKLEALSSNAKSRNVSNGFGGSEVKDDDDDDANGGYQQIAYHSPVEESSQLHKTDEVRPPNSLTPRNLRNLETLTASSSWHDKSIEEKKLMLDDRNTQSPIKAAKMNRKNDDIDAEEKSWWLKLPYVLGIFLRRGVERSGPRGLYSLNMDLSSENDDSPSYTVAFQDRGDATNFCYLLESFFEGLGDVSADVVPLTIQELSEAVESNELKLIVVRKGQLQLYAGQPLAEVETVLRSLMR</sequence>
<dbReference type="Gramene" id="Aco019196.1.mrna1">
    <property type="protein sequence ID" value="Aco019196.1.mrna1"/>
    <property type="gene ID" value="Aco019196.1.path1"/>
</dbReference>
<feature type="region of interest" description="Disordered" evidence="1">
    <location>
        <begin position="210"/>
        <end position="310"/>
    </location>
</feature>
<feature type="compositionally biased region" description="Basic residues" evidence="1">
    <location>
        <begin position="39"/>
        <end position="50"/>
    </location>
</feature>
<dbReference type="GeneID" id="109719775"/>
<evidence type="ECO:0000313" key="3">
    <source>
        <dbReference type="RefSeq" id="XP_020102176.1"/>
    </source>
</evidence>
<gene>
    <name evidence="3 4 5" type="primary">LOC109719775</name>
</gene>
<feature type="region of interest" description="Disordered" evidence="1">
    <location>
        <begin position="21"/>
        <end position="77"/>
    </location>
</feature>